<keyword evidence="3" id="KW-0255">Endonuclease</keyword>
<evidence type="ECO:0000313" key="3">
    <source>
        <dbReference type="EMBL" id="SOY29837.1"/>
    </source>
</evidence>
<dbReference type="SUPFAM" id="SSF52980">
    <property type="entry name" value="Restriction endonuclease-like"/>
    <property type="match status" value="1"/>
</dbReference>
<dbReference type="AlphaFoldDB" id="A0A2K4ZH91"/>
<keyword evidence="1" id="KW-0472">Membrane</keyword>
<keyword evidence="1" id="KW-0812">Transmembrane</keyword>
<dbReference type="PANTHER" id="PTHR30015">
    <property type="entry name" value="MRR RESTRICTION SYSTEM PROTEIN"/>
    <property type="match status" value="1"/>
</dbReference>
<evidence type="ECO:0000256" key="1">
    <source>
        <dbReference type="SAM" id="Phobius"/>
    </source>
</evidence>
<dbReference type="OrthoDB" id="9797274at2"/>
<dbReference type="Gene3D" id="3.40.1350.10">
    <property type="match status" value="1"/>
</dbReference>
<keyword evidence="1" id="KW-1133">Transmembrane helix</keyword>
<feature type="domain" description="Restriction endonuclease type IV Mrr" evidence="2">
    <location>
        <begin position="39"/>
        <end position="146"/>
    </location>
</feature>
<dbReference type="InterPro" id="IPR011856">
    <property type="entry name" value="tRNA_endonuc-like_dom_sf"/>
</dbReference>
<gene>
    <name evidence="3" type="ORF">AMURIS_02558</name>
</gene>
<dbReference type="EMBL" id="OFSM01000012">
    <property type="protein sequence ID" value="SOY29837.1"/>
    <property type="molecule type" value="Genomic_DNA"/>
</dbReference>
<keyword evidence="3" id="KW-0378">Hydrolase</keyword>
<keyword evidence="3" id="KW-0540">Nuclease</keyword>
<dbReference type="Pfam" id="PF04471">
    <property type="entry name" value="Mrr_cat"/>
    <property type="match status" value="1"/>
</dbReference>
<organism evidence="3 4">
    <name type="scientific">Acetatifactor muris</name>
    <dbReference type="NCBI Taxonomy" id="879566"/>
    <lineage>
        <taxon>Bacteria</taxon>
        <taxon>Bacillati</taxon>
        <taxon>Bacillota</taxon>
        <taxon>Clostridia</taxon>
        <taxon>Lachnospirales</taxon>
        <taxon>Lachnospiraceae</taxon>
        <taxon>Acetatifactor</taxon>
    </lineage>
</organism>
<evidence type="ECO:0000313" key="4">
    <source>
        <dbReference type="Proteomes" id="UP000236311"/>
    </source>
</evidence>
<keyword evidence="4" id="KW-1185">Reference proteome</keyword>
<dbReference type="GO" id="GO:0015666">
    <property type="term" value="F:restriction endodeoxyribonuclease activity"/>
    <property type="evidence" value="ECO:0007669"/>
    <property type="project" value="TreeGrafter"/>
</dbReference>
<proteinExistence type="predicted"/>
<dbReference type="Proteomes" id="UP000236311">
    <property type="component" value="Unassembled WGS sequence"/>
</dbReference>
<accession>A0A2K4ZH91</accession>
<evidence type="ECO:0000259" key="2">
    <source>
        <dbReference type="Pfam" id="PF04471"/>
    </source>
</evidence>
<protein>
    <submittedName>
        <fullName evidence="3">Restriction endonuclease</fullName>
    </submittedName>
</protein>
<dbReference type="RefSeq" id="WP_103239919.1">
    <property type="nucleotide sequence ID" value="NZ_CANRXC010000005.1"/>
</dbReference>
<sequence length="153" mass="17334">MNTNQIIIITAISVGAMLVSAVLYLLKRAKRRMPENFDLMEGHEFEYYCAELLKKCGFQDVEVTRGSGDYGIDVLAEKDGVTYAIQCKCYSAPVGVKAVQEAYAGRDYYDRMVGAVLTNQYFTQPAVEAARKLRILLWDRGYLESMAEEERSF</sequence>
<reference evidence="3 4" key="1">
    <citation type="submission" date="2018-01" db="EMBL/GenBank/DDBJ databases">
        <authorList>
            <person name="Gaut B.S."/>
            <person name="Morton B.R."/>
            <person name="Clegg M.T."/>
            <person name="Duvall M.R."/>
        </authorList>
    </citation>
    <scope>NUCLEOTIDE SEQUENCE [LARGE SCALE GENOMIC DNA]</scope>
    <source>
        <strain evidence="3">GP69</strain>
    </source>
</reference>
<dbReference type="InterPro" id="IPR011335">
    <property type="entry name" value="Restrct_endonuc-II-like"/>
</dbReference>
<name>A0A2K4ZH91_9FIRM</name>
<dbReference type="GO" id="GO:0003677">
    <property type="term" value="F:DNA binding"/>
    <property type="evidence" value="ECO:0007669"/>
    <property type="project" value="InterPro"/>
</dbReference>
<dbReference type="InterPro" id="IPR052906">
    <property type="entry name" value="Type_IV_Methyl-Rstrct_Enzyme"/>
</dbReference>
<feature type="transmembrane region" description="Helical" evidence="1">
    <location>
        <begin position="6"/>
        <end position="26"/>
    </location>
</feature>
<dbReference type="InterPro" id="IPR007560">
    <property type="entry name" value="Restrct_endonuc_IV_Mrr"/>
</dbReference>
<dbReference type="PANTHER" id="PTHR30015:SF6">
    <property type="entry name" value="SLL1429 PROTEIN"/>
    <property type="match status" value="1"/>
</dbReference>
<dbReference type="GO" id="GO:0009307">
    <property type="term" value="P:DNA restriction-modification system"/>
    <property type="evidence" value="ECO:0007669"/>
    <property type="project" value="InterPro"/>
</dbReference>